<dbReference type="AlphaFoldDB" id="A0A9D1SAI9"/>
<comment type="caution">
    <text evidence="1">The sequence shown here is derived from an EMBL/GenBank/DDBJ whole genome shotgun (WGS) entry which is preliminary data.</text>
</comment>
<evidence type="ECO:0000313" key="2">
    <source>
        <dbReference type="Proteomes" id="UP000824107"/>
    </source>
</evidence>
<accession>A0A9D1SAI9</accession>
<gene>
    <name evidence="1" type="ORF">IAD20_00705</name>
</gene>
<dbReference type="EMBL" id="DVNC01000008">
    <property type="protein sequence ID" value="HIU52582.1"/>
    <property type="molecule type" value="Genomic_DNA"/>
</dbReference>
<dbReference type="Proteomes" id="UP000824107">
    <property type="component" value="Unassembled WGS sequence"/>
</dbReference>
<dbReference type="InterPro" id="IPR011101">
    <property type="entry name" value="DUF5131"/>
</dbReference>
<sequence length="295" mass="34181">MHDIWNPWHGCVKKSEGCANCYMYFLDKQRGQDGSRVYKVKNNFNYPLQKDKNGNYKIQSGEHIRVCMTSDFFVEEADAWRSEAWAMMKQRPDVVFFLLTKRPERVSACLPADWGEGWENIFFNVTCENQRRADERVPLLLRLPFKHKGIMAAPFIGAVSLKDYLSSGQIEQVIAGGENYDGSRPLKYEWVRQLYQECAAADVRFCFIETGTNFEKDGKVYHLPDKSLQSRMAYKSGLQHPGKEIKFKLQRPEGKSLFDEPIVYHKKFRERCSSCGSRLICNGCSDCGMCDRRRA</sequence>
<evidence type="ECO:0000313" key="1">
    <source>
        <dbReference type="EMBL" id="HIU52582.1"/>
    </source>
</evidence>
<reference evidence="1" key="1">
    <citation type="submission" date="2020-10" db="EMBL/GenBank/DDBJ databases">
        <authorList>
            <person name="Gilroy R."/>
        </authorList>
    </citation>
    <scope>NUCLEOTIDE SEQUENCE</scope>
    <source>
        <strain evidence="1">ChiW3-316</strain>
    </source>
</reference>
<reference evidence="1" key="2">
    <citation type="journal article" date="2021" name="PeerJ">
        <title>Extensive microbial diversity within the chicken gut microbiome revealed by metagenomics and culture.</title>
        <authorList>
            <person name="Gilroy R."/>
            <person name="Ravi A."/>
            <person name="Getino M."/>
            <person name="Pursley I."/>
            <person name="Horton D.L."/>
            <person name="Alikhan N.F."/>
            <person name="Baker D."/>
            <person name="Gharbi K."/>
            <person name="Hall N."/>
            <person name="Watson M."/>
            <person name="Adriaenssens E.M."/>
            <person name="Foster-Nyarko E."/>
            <person name="Jarju S."/>
            <person name="Secka A."/>
            <person name="Antonio M."/>
            <person name="Oren A."/>
            <person name="Chaudhuri R.R."/>
            <person name="La Ragione R."/>
            <person name="Hildebrand F."/>
            <person name="Pallen M.J."/>
        </authorList>
    </citation>
    <scope>NUCLEOTIDE SEQUENCE</scope>
    <source>
        <strain evidence="1">ChiW3-316</strain>
    </source>
</reference>
<dbReference type="Pfam" id="PF07505">
    <property type="entry name" value="DUF5131"/>
    <property type="match status" value="1"/>
</dbReference>
<organism evidence="1 2">
    <name type="scientific">Candidatus Scatocola faecipullorum</name>
    <dbReference type="NCBI Taxonomy" id="2840917"/>
    <lineage>
        <taxon>Bacteria</taxon>
        <taxon>Pseudomonadati</taxon>
        <taxon>Pseudomonadota</taxon>
        <taxon>Alphaproteobacteria</taxon>
        <taxon>Rhodospirillales</taxon>
        <taxon>Rhodospirillaceae</taxon>
        <taxon>Rhodospirillaceae incertae sedis</taxon>
        <taxon>Candidatus Scatocola</taxon>
    </lineage>
</organism>
<name>A0A9D1SAI9_9PROT</name>
<protein>
    <submittedName>
        <fullName evidence="1">DUF5131 family protein</fullName>
    </submittedName>
</protein>
<proteinExistence type="predicted"/>